<dbReference type="RefSeq" id="WP_037978731.1">
    <property type="nucleotide sequence ID" value="NZ_JMKI01000060.1"/>
</dbReference>
<gene>
    <name evidence="2" type="ORF">EH55_13205</name>
</gene>
<dbReference type="InterPro" id="IPR038666">
    <property type="entry name" value="SSP1_head-tail_sf"/>
</dbReference>
<dbReference type="Gene3D" id="2.40.10.270">
    <property type="entry name" value="Bacteriophage SPP1 head-tail adaptor protein"/>
    <property type="match status" value="1"/>
</dbReference>
<organism evidence="2 3">
    <name type="scientific">Synergistes jonesii</name>
    <dbReference type="NCBI Taxonomy" id="2754"/>
    <lineage>
        <taxon>Bacteria</taxon>
        <taxon>Thermotogati</taxon>
        <taxon>Synergistota</taxon>
        <taxon>Synergistia</taxon>
        <taxon>Synergistales</taxon>
        <taxon>Synergistaceae</taxon>
        <taxon>Synergistes</taxon>
    </lineage>
</organism>
<keyword evidence="3" id="KW-1185">Reference proteome</keyword>
<dbReference type="AlphaFoldDB" id="A0A073IN28"/>
<comment type="caution">
    <text evidence="2">The sequence shown here is derived from an EMBL/GenBank/DDBJ whole genome shotgun (WGS) entry which is preliminary data.</text>
</comment>
<dbReference type="GeneID" id="90984728"/>
<evidence type="ECO:0000313" key="3">
    <source>
        <dbReference type="Proteomes" id="UP000027665"/>
    </source>
</evidence>
<accession>A0A073IN28</accession>
<dbReference type="eggNOG" id="ENOG50344ZK">
    <property type="taxonomic scope" value="Bacteria"/>
</dbReference>
<dbReference type="EMBL" id="JMKI01000060">
    <property type="protein sequence ID" value="KEJ91129.1"/>
    <property type="molecule type" value="Genomic_DNA"/>
</dbReference>
<dbReference type="OrthoDB" id="7570189at2"/>
<protein>
    <recommendedName>
        <fullName evidence="4">Head-tail adaptor protein</fullName>
    </recommendedName>
</protein>
<name>A0A073IN28_9BACT</name>
<evidence type="ECO:0008006" key="4">
    <source>
        <dbReference type="Google" id="ProtNLM"/>
    </source>
</evidence>
<dbReference type="Pfam" id="PF05521">
    <property type="entry name" value="Phage_HCP"/>
    <property type="match status" value="1"/>
</dbReference>
<evidence type="ECO:0000313" key="2">
    <source>
        <dbReference type="EMBL" id="KEJ91129.1"/>
    </source>
</evidence>
<dbReference type="InterPro" id="IPR008767">
    <property type="entry name" value="Phage_SPP1_head-tail_adaptor"/>
</dbReference>
<evidence type="ECO:0000256" key="1">
    <source>
        <dbReference type="SAM" id="MobiDB-lite"/>
    </source>
</evidence>
<dbReference type="Proteomes" id="UP000027665">
    <property type="component" value="Unassembled WGS sequence"/>
</dbReference>
<reference evidence="2 3" key="1">
    <citation type="submission" date="2014-04" db="EMBL/GenBank/DDBJ databases">
        <title>Draft Genome Sequence of Synergistes jonesii.</title>
        <authorList>
            <person name="Coil D.A."/>
            <person name="Eisen J.A."/>
            <person name="Holland-Moritz H.E."/>
        </authorList>
    </citation>
    <scope>NUCLEOTIDE SEQUENCE [LARGE SCALE GENOMIC DNA]</scope>
    <source>
        <strain evidence="2 3">78-1</strain>
    </source>
</reference>
<proteinExistence type="predicted"/>
<dbReference type="STRING" id="2754.EH55_13205"/>
<sequence>MNPGRRDRKIAIERPVSTQDDQGGRAKTWRTVCTAWGEFKRPRMNTAVVQGGVAAVIAQEIVIPACDVRPGYRVVYDTRIYRVLGVSADDRRYVTLVCEEVEHHAG</sequence>
<feature type="region of interest" description="Disordered" evidence="1">
    <location>
        <begin position="1"/>
        <end position="25"/>
    </location>
</feature>